<keyword evidence="2" id="KW-1185">Reference proteome</keyword>
<evidence type="ECO:0008006" key="3">
    <source>
        <dbReference type="Google" id="ProtNLM"/>
    </source>
</evidence>
<reference evidence="2" key="2">
    <citation type="submission" date="2015-01" db="EMBL/GenBank/DDBJ databases">
        <title>Evolutionary Origins and Diversification of the Mycorrhizal Mutualists.</title>
        <authorList>
            <consortium name="DOE Joint Genome Institute"/>
            <consortium name="Mycorrhizal Genomics Consortium"/>
            <person name="Kohler A."/>
            <person name="Kuo A."/>
            <person name="Nagy L.G."/>
            <person name="Floudas D."/>
            <person name="Copeland A."/>
            <person name="Barry K.W."/>
            <person name="Cichocki N."/>
            <person name="Veneault-Fourrey C."/>
            <person name="LaButti K."/>
            <person name="Lindquist E.A."/>
            <person name="Lipzen A."/>
            <person name="Lundell T."/>
            <person name="Morin E."/>
            <person name="Murat C."/>
            <person name="Riley R."/>
            <person name="Ohm R."/>
            <person name="Sun H."/>
            <person name="Tunlid A."/>
            <person name="Henrissat B."/>
            <person name="Grigoriev I.V."/>
            <person name="Hibbett D.S."/>
            <person name="Martin F."/>
        </authorList>
    </citation>
    <scope>NUCLEOTIDE SEQUENCE [LARGE SCALE GENOMIC DNA]</scope>
    <source>
        <strain evidence="2">Ve08.2h10</strain>
    </source>
</reference>
<reference evidence="1 2" key="1">
    <citation type="submission" date="2014-04" db="EMBL/GenBank/DDBJ databases">
        <authorList>
            <consortium name="DOE Joint Genome Institute"/>
            <person name="Kuo A."/>
            <person name="Kohler A."/>
            <person name="Jargeat P."/>
            <person name="Nagy L.G."/>
            <person name="Floudas D."/>
            <person name="Copeland A."/>
            <person name="Barry K.W."/>
            <person name="Cichocki N."/>
            <person name="Veneault-Fourrey C."/>
            <person name="LaButti K."/>
            <person name="Lindquist E.A."/>
            <person name="Lipzen A."/>
            <person name="Lundell T."/>
            <person name="Morin E."/>
            <person name="Murat C."/>
            <person name="Sun H."/>
            <person name="Tunlid A."/>
            <person name="Henrissat B."/>
            <person name="Grigoriev I.V."/>
            <person name="Hibbett D.S."/>
            <person name="Martin F."/>
            <person name="Nordberg H.P."/>
            <person name="Cantor M.N."/>
            <person name="Hua S.X."/>
        </authorList>
    </citation>
    <scope>NUCLEOTIDE SEQUENCE [LARGE SCALE GENOMIC DNA]</scope>
    <source>
        <strain evidence="1 2">Ve08.2h10</strain>
    </source>
</reference>
<dbReference type="SUPFAM" id="SSF56784">
    <property type="entry name" value="HAD-like"/>
    <property type="match status" value="1"/>
</dbReference>
<dbReference type="InterPro" id="IPR036412">
    <property type="entry name" value="HAD-like_sf"/>
</dbReference>
<dbReference type="NCBIfam" id="TIGR01549">
    <property type="entry name" value="HAD-SF-IA-v1"/>
    <property type="match status" value="1"/>
</dbReference>
<dbReference type="EMBL" id="KN825061">
    <property type="protein sequence ID" value="KIK95146.1"/>
    <property type="molecule type" value="Genomic_DNA"/>
</dbReference>
<dbReference type="InterPro" id="IPR006439">
    <property type="entry name" value="HAD-SF_hydro_IA"/>
</dbReference>
<name>A0A0D0DY60_9AGAM</name>
<dbReference type="InterPro" id="IPR023214">
    <property type="entry name" value="HAD_sf"/>
</dbReference>
<accession>A0A0D0DY60</accession>
<dbReference type="PANTHER" id="PTHR46191">
    <property type="match status" value="1"/>
</dbReference>
<dbReference type="Pfam" id="PF00702">
    <property type="entry name" value="Hydrolase"/>
    <property type="match status" value="1"/>
</dbReference>
<dbReference type="FunCoup" id="A0A0D0DY60">
    <property type="interactions" value="202"/>
</dbReference>
<dbReference type="STRING" id="930991.A0A0D0DY60"/>
<evidence type="ECO:0000313" key="1">
    <source>
        <dbReference type="EMBL" id="KIK95146.1"/>
    </source>
</evidence>
<dbReference type="InterPro" id="IPR051828">
    <property type="entry name" value="HAD-like_hydrolase_domain"/>
</dbReference>
<dbReference type="SFLD" id="SFLDS00003">
    <property type="entry name" value="Haloacid_Dehalogenase"/>
    <property type="match status" value="1"/>
</dbReference>
<organism evidence="1 2">
    <name type="scientific">Paxillus rubicundulus Ve08.2h10</name>
    <dbReference type="NCBI Taxonomy" id="930991"/>
    <lineage>
        <taxon>Eukaryota</taxon>
        <taxon>Fungi</taxon>
        <taxon>Dikarya</taxon>
        <taxon>Basidiomycota</taxon>
        <taxon>Agaricomycotina</taxon>
        <taxon>Agaricomycetes</taxon>
        <taxon>Agaricomycetidae</taxon>
        <taxon>Boletales</taxon>
        <taxon>Paxilineae</taxon>
        <taxon>Paxillaceae</taxon>
        <taxon>Paxillus</taxon>
    </lineage>
</organism>
<dbReference type="Gene3D" id="3.40.50.1000">
    <property type="entry name" value="HAD superfamily/HAD-like"/>
    <property type="match status" value="1"/>
</dbReference>
<sequence>MAIKLVTFDALHTLITPRRPIYVQYSEVFAPLLGVLSPAALQRSFKATLKRMQKEEPAYQGQSGAQGWWSEVIKGTAIGAGADATAVEASLDQIVPKLLDRFSSREGYKLFDDTLPVLRQLGEMDVRTALVSNADARMRLVLTDLNISPFLQPLLLSEEVGVEKPDAGIFQRAFRDATLKTTVALNQGVHVGDELRCDYHGARAAGMQALLLRRPGVDGDGENKEAEEDLRNVKVVSSLWGVVEQVREQNAEY</sequence>
<dbReference type="AlphaFoldDB" id="A0A0D0DY60"/>
<dbReference type="GO" id="GO:0005634">
    <property type="term" value="C:nucleus"/>
    <property type="evidence" value="ECO:0007669"/>
    <property type="project" value="TreeGrafter"/>
</dbReference>
<dbReference type="HOGENOM" id="CLU_045011_8_0_1"/>
<dbReference type="OrthoDB" id="444127at2759"/>
<protein>
    <recommendedName>
        <fullName evidence="3">Haloacid dehalogenase-like hydrolase domain-containing protein 3</fullName>
    </recommendedName>
</protein>
<gene>
    <name evidence="1" type="ORF">PAXRUDRAFT_141385</name>
</gene>
<proteinExistence type="predicted"/>
<dbReference type="PANTHER" id="PTHR46191:SF2">
    <property type="entry name" value="HALOACID DEHALOGENASE-LIKE HYDROLASE DOMAIN-CONTAINING PROTEIN 3"/>
    <property type="match status" value="1"/>
</dbReference>
<dbReference type="SFLD" id="SFLDG01129">
    <property type="entry name" value="C1.5:_HAD__Beta-PGM__Phosphata"/>
    <property type="match status" value="1"/>
</dbReference>
<dbReference type="GO" id="GO:0016791">
    <property type="term" value="F:phosphatase activity"/>
    <property type="evidence" value="ECO:0007669"/>
    <property type="project" value="UniProtKB-ARBA"/>
</dbReference>
<dbReference type="InterPro" id="IPR044924">
    <property type="entry name" value="HAD-SF_hydro_IA_REG-2-like_cap"/>
</dbReference>
<evidence type="ECO:0000313" key="2">
    <source>
        <dbReference type="Proteomes" id="UP000054538"/>
    </source>
</evidence>
<dbReference type="Proteomes" id="UP000054538">
    <property type="component" value="Unassembled WGS sequence"/>
</dbReference>
<dbReference type="Gene3D" id="1.10.150.720">
    <property type="entry name" value="Haloacid dehalogenase-like hydrolase"/>
    <property type="match status" value="1"/>
</dbReference>
<dbReference type="InParanoid" id="A0A0D0DY60"/>